<gene>
    <name evidence="1" type="ORF">B9Z19DRAFT_1133755</name>
</gene>
<comment type="caution">
    <text evidence="1">The sequence shown here is derived from an EMBL/GenBank/DDBJ whole genome shotgun (WGS) entry which is preliminary data.</text>
</comment>
<keyword evidence="2" id="KW-1185">Reference proteome</keyword>
<organism evidence="1 2">
    <name type="scientific">Tuber borchii</name>
    <name type="common">White truffle</name>
    <dbReference type="NCBI Taxonomy" id="42251"/>
    <lineage>
        <taxon>Eukaryota</taxon>
        <taxon>Fungi</taxon>
        <taxon>Dikarya</taxon>
        <taxon>Ascomycota</taxon>
        <taxon>Pezizomycotina</taxon>
        <taxon>Pezizomycetes</taxon>
        <taxon>Pezizales</taxon>
        <taxon>Tuberaceae</taxon>
        <taxon>Tuber</taxon>
    </lineage>
</organism>
<sequence>MAEAKRVVGKCTGYIYGTQNWTIVSFPVSHREEAGWIHFLLLSGFQSTFLSAEASQALGLEQKESMVTIAGRSSGIFRSPPIPSSHLTSTTLRQIFLLFPHKSSPLAPDLQEWKDYQSVHRH</sequence>
<accession>A0A2T6ZFB9</accession>
<dbReference type="EMBL" id="NESQ01000317">
    <property type="protein sequence ID" value="PUU74190.1"/>
    <property type="molecule type" value="Genomic_DNA"/>
</dbReference>
<protein>
    <submittedName>
        <fullName evidence="1">Uncharacterized protein</fullName>
    </submittedName>
</protein>
<dbReference type="Proteomes" id="UP000244722">
    <property type="component" value="Unassembled WGS sequence"/>
</dbReference>
<evidence type="ECO:0000313" key="2">
    <source>
        <dbReference type="Proteomes" id="UP000244722"/>
    </source>
</evidence>
<name>A0A2T6ZFB9_TUBBO</name>
<reference evidence="1 2" key="1">
    <citation type="submission" date="2017-04" db="EMBL/GenBank/DDBJ databases">
        <title>Draft genome sequence of Tuber borchii Vittad., a whitish edible truffle.</title>
        <authorList>
            <consortium name="DOE Joint Genome Institute"/>
            <person name="Murat C."/>
            <person name="Kuo A."/>
            <person name="Barry K.W."/>
            <person name="Clum A."/>
            <person name="Dockter R.B."/>
            <person name="Fauchery L."/>
            <person name="Iotti M."/>
            <person name="Kohler A."/>
            <person name="Labutti K."/>
            <person name="Lindquist E.A."/>
            <person name="Lipzen A."/>
            <person name="Ohm R.A."/>
            <person name="Wang M."/>
            <person name="Grigoriev I.V."/>
            <person name="Zambonelli A."/>
            <person name="Martin F.M."/>
        </authorList>
    </citation>
    <scope>NUCLEOTIDE SEQUENCE [LARGE SCALE GENOMIC DNA]</scope>
    <source>
        <strain evidence="1 2">Tbo3840</strain>
    </source>
</reference>
<proteinExistence type="predicted"/>
<evidence type="ECO:0000313" key="1">
    <source>
        <dbReference type="EMBL" id="PUU74190.1"/>
    </source>
</evidence>
<dbReference type="AlphaFoldDB" id="A0A2T6ZFB9"/>